<evidence type="ECO:0000313" key="1">
    <source>
        <dbReference type="EMBL" id="VVA99868.1"/>
    </source>
</evidence>
<gene>
    <name evidence="1" type="ORF">ANE_LOCUS10313</name>
</gene>
<dbReference type="Proteomes" id="UP000489600">
    <property type="component" value="Unassembled WGS sequence"/>
</dbReference>
<organism evidence="1 2">
    <name type="scientific">Arabis nemorensis</name>
    <dbReference type="NCBI Taxonomy" id="586526"/>
    <lineage>
        <taxon>Eukaryota</taxon>
        <taxon>Viridiplantae</taxon>
        <taxon>Streptophyta</taxon>
        <taxon>Embryophyta</taxon>
        <taxon>Tracheophyta</taxon>
        <taxon>Spermatophyta</taxon>
        <taxon>Magnoliopsida</taxon>
        <taxon>eudicotyledons</taxon>
        <taxon>Gunneridae</taxon>
        <taxon>Pentapetalae</taxon>
        <taxon>rosids</taxon>
        <taxon>malvids</taxon>
        <taxon>Brassicales</taxon>
        <taxon>Brassicaceae</taxon>
        <taxon>Arabideae</taxon>
        <taxon>Arabis</taxon>
    </lineage>
</organism>
<keyword evidence="2" id="KW-1185">Reference proteome</keyword>
<dbReference type="EMBL" id="CABITT030000003">
    <property type="protein sequence ID" value="VVA99868.1"/>
    <property type="molecule type" value="Genomic_DNA"/>
</dbReference>
<dbReference type="OrthoDB" id="10537494at2759"/>
<reference evidence="1" key="1">
    <citation type="submission" date="2019-07" db="EMBL/GenBank/DDBJ databases">
        <authorList>
            <person name="Dittberner H."/>
        </authorList>
    </citation>
    <scope>NUCLEOTIDE SEQUENCE [LARGE SCALE GENOMIC DNA]</scope>
</reference>
<dbReference type="AlphaFoldDB" id="A0A565BE46"/>
<evidence type="ECO:0000313" key="2">
    <source>
        <dbReference type="Proteomes" id="UP000489600"/>
    </source>
</evidence>
<protein>
    <submittedName>
        <fullName evidence="1">Uncharacterized protein</fullName>
    </submittedName>
</protein>
<comment type="caution">
    <text evidence="1">The sequence shown here is derived from an EMBL/GenBank/DDBJ whole genome shotgun (WGS) entry which is preliminary data.</text>
</comment>
<sequence length="153" mass="16876">MFLLFSIMISNDLGSDSHEIKPHVSDLSMSILANVHLVNKLIEEMKIPVSDGATSFEDSGTQTRDWDHKGPLLKGPLLQIYDVRVDMDSLRLGQTLSGPGPEIFSDCFDRQSRSPCITMLSPLPLAGVILHRRGPIHRSQSLLPLMAQSTALL</sequence>
<proteinExistence type="predicted"/>
<name>A0A565BE46_9BRAS</name>
<accession>A0A565BE46</accession>